<proteinExistence type="inferred from homology"/>
<dbReference type="PROSITE" id="PS01129">
    <property type="entry name" value="PSI_RLU"/>
    <property type="match status" value="1"/>
</dbReference>
<name>A0A1E7F500_9STRA</name>
<comment type="function">
    <text evidence="4">Responsible for synthesis of pseudouridine from uracil.</text>
</comment>
<dbReference type="Pfam" id="PF00849">
    <property type="entry name" value="PseudoU_synth_2"/>
    <property type="match status" value="1"/>
</dbReference>
<dbReference type="Gene3D" id="3.30.2350.10">
    <property type="entry name" value="Pseudouridine synthase"/>
    <property type="match status" value="1"/>
</dbReference>
<dbReference type="PANTHER" id="PTHR21600:SF44">
    <property type="entry name" value="RIBOSOMAL LARGE SUBUNIT PSEUDOURIDINE SYNTHASE D"/>
    <property type="match status" value="1"/>
</dbReference>
<feature type="domain" description="Pseudouridine synthase RsuA/RluA-like" evidence="6">
    <location>
        <begin position="208"/>
        <end position="358"/>
    </location>
</feature>
<dbReference type="PANTHER" id="PTHR21600">
    <property type="entry name" value="MITOCHONDRIAL RNA PSEUDOURIDINE SYNTHASE"/>
    <property type="match status" value="1"/>
</dbReference>
<dbReference type="NCBIfam" id="TIGR00005">
    <property type="entry name" value="rluA_subfam"/>
    <property type="match status" value="1"/>
</dbReference>
<dbReference type="GO" id="GO:0003723">
    <property type="term" value="F:RNA binding"/>
    <property type="evidence" value="ECO:0007669"/>
    <property type="project" value="InterPro"/>
</dbReference>
<dbReference type="InParanoid" id="A0A1E7F500"/>
<keyword evidence="2 4" id="KW-0413">Isomerase</keyword>
<comment type="similarity">
    <text evidence="1 4">Belongs to the pseudouridine synthase RluA family.</text>
</comment>
<dbReference type="InterPro" id="IPR006224">
    <property type="entry name" value="PsdUridine_synth_RluA-like_CS"/>
</dbReference>
<organism evidence="7 8">
    <name type="scientific">Fragilariopsis cylindrus CCMP1102</name>
    <dbReference type="NCBI Taxonomy" id="635003"/>
    <lineage>
        <taxon>Eukaryota</taxon>
        <taxon>Sar</taxon>
        <taxon>Stramenopiles</taxon>
        <taxon>Ochrophyta</taxon>
        <taxon>Bacillariophyta</taxon>
        <taxon>Bacillariophyceae</taxon>
        <taxon>Bacillariophycidae</taxon>
        <taxon>Bacillariales</taxon>
        <taxon>Bacillariaceae</taxon>
        <taxon>Fragilariopsis</taxon>
    </lineage>
</organism>
<gene>
    <name evidence="7" type="ORF">FRACYDRAFT_209583</name>
</gene>
<dbReference type="InterPro" id="IPR006225">
    <property type="entry name" value="PsdUridine_synth_RluC/D"/>
</dbReference>
<reference evidence="7 8" key="1">
    <citation type="submission" date="2016-09" db="EMBL/GenBank/DDBJ databases">
        <title>Extensive genetic diversity and differential bi-allelic expression allows diatom success in the polar Southern Ocean.</title>
        <authorList>
            <consortium name="DOE Joint Genome Institute"/>
            <person name="Mock T."/>
            <person name="Otillar R.P."/>
            <person name="Strauss J."/>
            <person name="Dupont C."/>
            <person name="Frickenhaus S."/>
            <person name="Maumus F."/>
            <person name="Mcmullan M."/>
            <person name="Sanges R."/>
            <person name="Schmutz J."/>
            <person name="Toseland A."/>
            <person name="Valas R."/>
            <person name="Veluchamy A."/>
            <person name="Ward B.J."/>
            <person name="Allen A."/>
            <person name="Barry K."/>
            <person name="Falciatore A."/>
            <person name="Ferrante M."/>
            <person name="Fortunato A.E."/>
            <person name="Gloeckner G."/>
            <person name="Gruber A."/>
            <person name="Hipkin R."/>
            <person name="Janech M."/>
            <person name="Kroth P."/>
            <person name="Leese F."/>
            <person name="Lindquist E."/>
            <person name="Lyon B.R."/>
            <person name="Martin J."/>
            <person name="Mayer C."/>
            <person name="Parker M."/>
            <person name="Quesneville H."/>
            <person name="Raymond J."/>
            <person name="Uhlig C."/>
            <person name="Valentin K.U."/>
            <person name="Worden A.Z."/>
            <person name="Armbrust E.V."/>
            <person name="Bowler C."/>
            <person name="Green B."/>
            <person name="Moulton V."/>
            <person name="Van Oosterhout C."/>
            <person name="Grigoriev I."/>
        </authorList>
    </citation>
    <scope>NUCLEOTIDE SEQUENCE [LARGE SCALE GENOMIC DNA]</scope>
    <source>
        <strain evidence="7 8">CCMP1102</strain>
    </source>
</reference>
<dbReference type="InterPro" id="IPR050188">
    <property type="entry name" value="RluA_PseudoU_synthase"/>
</dbReference>
<dbReference type="Proteomes" id="UP000095751">
    <property type="component" value="Unassembled WGS sequence"/>
</dbReference>
<dbReference type="InterPro" id="IPR006145">
    <property type="entry name" value="PsdUridine_synth_RsuA/RluA"/>
</dbReference>
<evidence type="ECO:0000256" key="2">
    <source>
        <dbReference type="ARBA" id="ARBA00023235"/>
    </source>
</evidence>
<sequence>MRFFAVAPAPVLASLCIYIGCSWCFCFAFSPCFPLIHSDNNKRRLFHDSQHRIVLCAKPSPTSIFDLASIEAVEAAMDLGEDINLISSDNNDVSISDGESVDDDDDDENTHMLSVPDNLDGKRIDAVLAALMDPPMSRSASGNLVTNECVYQIVTTKEGSQDTVLIDRKSIKVDAGATLRVVLPKNEIPTEIIPQNIPLKILYEDEYMIVINKDAGMVVHPAAGNWEGTVVNALAYYLANDSPYGIVHRLDKGTTGILVVSKTDEALANLSAAFAARKVKKTYLAITVGNPGKHVVIDKPIGRHPLHRQRMRVVPDPHRKNSSGVTPRERIRIKKMQMTLAKVRIETGRTHQIRVHLQDRHTPVYGDDVYGIADWNKRLLKNHGIQRPLLHAHTLEIEHPITGEHMVFVAPMAADMITIAESVWPDGPNEIPEAYQTLV</sequence>
<evidence type="ECO:0000256" key="4">
    <source>
        <dbReference type="RuleBase" id="RU362028"/>
    </source>
</evidence>
<feature type="compositionally biased region" description="Acidic residues" evidence="5">
    <location>
        <begin position="99"/>
        <end position="108"/>
    </location>
</feature>
<evidence type="ECO:0000256" key="5">
    <source>
        <dbReference type="SAM" id="MobiDB-lite"/>
    </source>
</evidence>
<accession>A0A1E7F500</accession>
<evidence type="ECO:0000256" key="1">
    <source>
        <dbReference type="ARBA" id="ARBA00010876"/>
    </source>
</evidence>
<keyword evidence="8" id="KW-1185">Reference proteome</keyword>
<dbReference type="KEGG" id="fcy:FRACYDRAFT_209583"/>
<protein>
    <recommendedName>
        <fullName evidence="4">Pseudouridine synthase</fullName>
        <ecNumber evidence="4">5.4.99.-</ecNumber>
    </recommendedName>
</protein>
<dbReference type="GO" id="GO:0000455">
    <property type="term" value="P:enzyme-directed rRNA pseudouridine synthesis"/>
    <property type="evidence" value="ECO:0007669"/>
    <property type="project" value="TreeGrafter"/>
</dbReference>
<feature type="region of interest" description="Disordered" evidence="5">
    <location>
        <begin position="90"/>
        <end position="109"/>
    </location>
</feature>
<dbReference type="OrthoDB" id="418349at2759"/>
<feature type="active site" evidence="3">
    <location>
        <position position="251"/>
    </location>
</feature>
<comment type="catalytic activity">
    <reaction evidence="4">
        <text>a uridine in RNA = a pseudouridine in RNA</text>
        <dbReference type="Rhea" id="RHEA:48348"/>
        <dbReference type="Rhea" id="RHEA-COMP:12068"/>
        <dbReference type="Rhea" id="RHEA-COMP:12069"/>
        <dbReference type="ChEBI" id="CHEBI:65314"/>
        <dbReference type="ChEBI" id="CHEBI:65315"/>
    </reaction>
</comment>
<evidence type="ECO:0000313" key="7">
    <source>
        <dbReference type="EMBL" id="OEU13219.1"/>
    </source>
</evidence>
<dbReference type="AlphaFoldDB" id="A0A1E7F500"/>
<dbReference type="EC" id="5.4.99.-" evidence="4"/>
<evidence type="ECO:0000256" key="3">
    <source>
        <dbReference type="PIRSR" id="PIRSR606225-1"/>
    </source>
</evidence>
<dbReference type="GO" id="GO:0009982">
    <property type="term" value="F:pseudouridine synthase activity"/>
    <property type="evidence" value="ECO:0007669"/>
    <property type="project" value="InterPro"/>
</dbReference>
<dbReference type="InterPro" id="IPR020103">
    <property type="entry name" value="PsdUridine_synth_cat_dom_sf"/>
</dbReference>
<evidence type="ECO:0000313" key="8">
    <source>
        <dbReference type="Proteomes" id="UP000095751"/>
    </source>
</evidence>
<dbReference type="SUPFAM" id="SSF55120">
    <property type="entry name" value="Pseudouridine synthase"/>
    <property type="match status" value="1"/>
</dbReference>
<dbReference type="CDD" id="cd02869">
    <property type="entry name" value="PseudoU_synth_RluA_like"/>
    <property type="match status" value="1"/>
</dbReference>
<evidence type="ECO:0000259" key="6">
    <source>
        <dbReference type="Pfam" id="PF00849"/>
    </source>
</evidence>
<dbReference type="EMBL" id="KV784361">
    <property type="protein sequence ID" value="OEU13219.1"/>
    <property type="molecule type" value="Genomic_DNA"/>
</dbReference>